<keyword evidence="2" id="KW-0813">Transport</keyword>
<evidence type="ECO:0000256" key="2">
    <source>
        <dbReference type="ARBA" id="ARBA00022448"/>
    </source>
</evidence>
<gene>
    <name evidence="5" type="ORF">CFH80_06185</name>
</gene>
<dbReference type="AlphaFoldDB" id="A0A2D3W708"/>
<dbReference type="InterPro" id="IPR005318">
    <property type="entry name" value="OM_porin_bac"/>
</dbReference>
<dbReference type="SUPFAM" id="SSF56935">
    <property type="entry name" value="Porins"/>
    <property type="match status" value="1"/>
</dbReference>
<name>A0A2D3W708_9BACT</name>
<dbReference type="Proteomes" id="UP000231638">
    <property type="component" value="Unassembled WGS sequence"/>
</dbReference>
<dbReference type="Gene3D" id="2.40.160.10">
    <property type="entry name" value="Porin"/>
    <property type="match status" value="1"/>
</dbReference>
<evidence type="ECO:0000256" key="4">
    <source>
        <dbReference type="SAM" id="SignalP"/>
    </source>
</evidence>
<feature type="chain" id="PRO_5013622463" evidence="4">
    <location>
        <begin position="23"/>
        <end position="405"/>
    </location>
</feature>
<keyword evidence="3 4" id="KW-0732">Signal</keyword>
<proteinExistence type="inferred from homology"/>
<comment type="caution">
    <text evidence="5">The sequence shown here is derived from an EMBL/GenBank/DDBJ whole genome shotgun (WGS) entry which is preliminary data.</text>
</comment>
<feature type="signal peptide" evidence="4">
    <location>
        <begin position="1"/>
        <end position="22"/>
    </location>
</feature>
<dbReference type="STRING" id="366522.GCA_001548055_02223"/>
<dbReference type="EMBL" id="DLUG01000166">
    <property type="protein sequence ID" value="DAB36188.1"/>
    <property type="molecule type" value="Genomic_DNA"/>
</dbReference>
<comment type="similarity">
    <text evidence="1">Belongs to the outer membrane porin (Opr) (TC 1.B.25) family.</text>
</comment>
<evidence type="ECO:0000256" key="3">
    <source>
        <dbReference type="ARBA" id="ARBA00022729"/>
    </source>
</evidence>
<reference evidence="5 6" key="1">
    <citation type="journal article" date="2017" name="Front. Microbiol.">
        <title>Comparative Genomic Analysis of the Class Epsilonproteobacteria and Proposed Reclassification to Epsilonbacteraeota (phyl. nov.).</title>
        <authorList>
            <person name="Waite D.W."/>
            <person name="Vanwonterghem I."/>
            <person name="Rinke C."/>
            <person name="Parks D.H."/>
            <person name="Zhang Y."/>
            <person name="Takai K."/>
            <person name="Sievert S.M."/>
            <person name="Simon J."/>
            <person name="Campbell B.J."/>
            <person name="Hanson T.E."/>
            <person name="Woyke T."/>
            <person name="Klotz M.G."/>
            <person name="Hugenholtz P."/>
        </authorList>
    </citation>
    <scope>NUCLEOTIDE SEQUENCE [LARGE SCALE GENOMIC DNA]</scope>
    <source>
        <strain evidence="5">UBA11420</strain>
    </source>
</reference>
<evidence type="ECO:0000313" key="6">
    <source>
        <dbReference type="Proteomes" id="UP000231638"/>
    </source>
</evidence>
<evidence type="ECO:0000313" key="5">
    <source>
        <dbReference type="EMBL" id="DAB36188.1"/>
    </source>
</evidence>
<sequence>MKLAKLSLAAMVVAGLASSSFAADTLADAFKQGSVNGELKAYYFSHDDDSMDRADIFSTGIMLGYKTASFYGFSLGLTAQGSASPFADSDGKAYYNGDMYGSGAVLSESYLAYSAGKTTAMVGRMFLDTPLVSGSGSRIIKEAFEGAAIINTDLPNTTLIAGYVQKFQSRTDRDGNVGKFTRKSVTTNSSVNVDINDGAYTVAAINKSIPGLTLTGAYAYAEAFDTIDVNIAYVEALYEGKAGEIGYTLGVQDYYNAFDNAGTPDDTINLYAVKAGLSFKGINGTVAFSQVSDDAVVGNAIASGLGNGADLLYTDPVIAMNGYNRDTKSYLIDLNYDITAAANIGARYVLAEMGTGIDRDVSSTAVYGTYKFDAALKGFSLGAQYEKQGQDGDGNDVWVKANYKF</sequence>
<dbReference type="Pfam" id="PF03573">
    <property type="entry name" value="OprD"/>
    <property type="match status" value="1"/>
</dbReference>
<organism evidence="5 6">
    <name type="scientific">Sulfurospirillum cavolei</name>
    <dbReference type="NCBI Taxonomy" id="366522"/>
    <lineage>
        <taxon>Bacteria</taxon>
        <taxon>Pseudomonadati</taxon>
        <taxon>Campylobacterota</taxon>
        <taxon>Epsilonproteobacteria</taxon>
        <taxon>Campylobacterales</taxon>
        <taxon>Sulfurospirillaceae</taxon>
        <taxon>Sulfurospirillum</taxon>
    </lineage>
</organism>
<protein>
    <submittedName>
        <fullName evidence="5">Porin</fullName>
    </submittedName>
</protein>
<dbReference type="GO" id="GO:0016020">
    <property type="term" value="C:membrane"/>
    <property type="evidence" value="ECO:0007669"/>
    <property type="project" value="InterPro"/>
</dbReference>
<dbReference type="InterPro" id="IPR023614">
    <property type="entry name" value="Porin_dom_sf"/>
</dbReference>
<accession>A0A2D3W708</accession>
<evidence type="ECO:0000256" key="1">
    <source>
        <dbReference type="ARBA" id="ARBA00009075"/>
    </source>
</evidence>